<sequence length="387" mass="44154">MDSYFRNTQGFIFVFSKTENKSLHKLQYYIDNARLNCSKQTQFILVGNKVDDIQHIQVSSDEARAFAHVNKMSYIEASAKSGYNVSNIFSILVQEIMQKPIKLQIAHNYLYQWSDLDGQSNGSYNGSQNSNQNNSIEGVLVMGHASSGKTQIVNQFVNGRFWDQYIPTVGFDYVILLILNLNSQRYKKVEMNERNITLEIKDKAGRHDYQIIVSPYYYGIKGFVIVYDLTSEESLAEAESIVMSIITKSLDNVAIILVANKIDLLERKNSADMDPLQESQNSQGSKGEEDNQSSQNSNSNEDDDQNKEKLSAETKNDEIKQVLLINNQQSEINTSIDPERYYLAFQGKEFALNHEIQYIETSARTGFNVDSLFKLLASQILMKQNHF</sequence>
<protein>
    <submittedName>
        <fullName evidence="4">Ras-related protein rab-3c</fullName>
    </submittedName>
</protein>
<dbReference type="InterPro" id="IPR050227">
    <property type="entry name" value="Rab"/>
</dbReference>
<name>A0A078AMS7_STYLE</name>
<dbReference type="SMART" id="SM00175">
    <property type="entry name" value="RAB"/>
    <property type="match status" value="1"/>
</dbReference>
<dbReference type="PROSITE" id="PS51419">
    <property type="entry name" value="RAB"/>
    <property type="match status" value="2"/>
</dbReference>
<dbReference type="GO" id="GO:0005525">
    <property type="term" value="F:GTP binding"/>
    <property type="evidence" value="ECO:0007669"/>
    <property type="project" value="UniProtKB-KW"/>
</dbReference>
<proteinExistence type="predicted"/>
<evidence type="ECO:0000313" key="5">
    <source>
        <dbReference type="Proteomes" id="UP000039865"/>
    </source>
</evidence>
<dbReference type="InParanoid" id="A0A078AMS7"/>
<dbReference type="Pfam" id="PF00071">
    <property type="entry name" value="Ras"/>
    <property type="match status" value="2"/>
</dbReference>
<dbReference type="AlphaFoldDB" id="A0A078AMS7"/>
<keyword evidence="1" id="KW-0547">Nucleotide-binding</keyword>
<accession>A0A078AMS7</accession>
<dbReference type="Proteomes" id="UP000039865">
    <property type="component" value="Unassembled WGS sequence"/>
</dbReference>
<keyword evidence="2" id="KW-0342">GTP-binding</keyword>
<gene>
    <name evidence="4" type="primary">Contig9269.g9907</name>
    <name evidence="4" type="ORF">STYLEM_11207</name>
</gene>
<evidence type="ECO:0000313" key="4">
    <source>
        <dbReference type="EMBL" id="CDW82178.1"/>
    </source>
</evidence>
<evidence type="ECO:0000256" key="2">
    <source>
        <dbReference type="ARBA" id="ARBA00023134"/>
    </source>
</evidence>
<dbReference type="InterPro" id="IPR001806">
    <property type="entry name" value="Small_GTPase"/>
</dbReference>
<dbReference type="SMART" id="SM00173">
    <property type="entry name" value="RAS"/>
    <property type="match status" value="1"/>
</dbReference>
<dbReference type="PRINTS" id="PR00449">
    <property type="entry name" value="RASTRNSFRMNG"/>
</dbReference>
<dbReference type="SMART" id="SM00174">
    <property type="entry name" value="RHO"/>
    <property type="match status" value="1"/>
</dbReference>
<feature type="region of interest" description="Disordered" evidence="3">
    <location>
        <begin position="271"/>
        <end position="313"/>
    </location>
</feature>
<evidence type="ECO:0000256" key="1">
    <source>
        <dbReference type="ARBA" id="ARBA00022741"/>
    </source>
</evidence>
<dbReference type="InterPro" id="IPR027417">
    <property type="entry name" value="P-loop_NTPase"/>
</dbReference>
<dbReference type="Gene3D" id="3.40.50.300">
    <property type="entry name" value="P-loop containing nucleotide triphosphate hydrolases"/>
    <property type="match status" value="2"/>
</dbReference>
<reference evidence="4 5" key="1">
    <citation type="submission" date="2014-06" db="EMBL/GenBank/DDBJ databases">
        <authorList>
            <person name="Swart Estienne"/>
        </authorList>
    </citation>
    <scope>NUCLEOTIDE SEQUENCE [LARGE SCALE GENOMIC DNA]</scope>
    <source>
        <strain evidence="4 5">130c</strain>
    </source>
</reference>
<dbReference type="OrthoDB" id="10006973at2759"/>
<dbReference type="NCBIfam" id="TIGR00231">
    <property type="entry name" value="small_GTP"/>
    <property type="match status" value="1"/>
</dbReference>
<dbReference type="CDD" id="cd00154">
    <property type="entry name" value="Rab"/>
    <property type="match status" value="2"/>
</dbReference>
<dbReference type="InterPro" id="IPR005225">
    <property type="entry name" value="Small_GTP-bd"/>
</dbReference>
<dbReference type="OMA" id="TEDSTHH"/>
<dbReference type="SUPFAM" id="SSF52540">
    <property type="entry name" value="P-loop containing nucleoside triphosphate hydrolases"/>
    <property type="match status" value="2"/>
</dbReference>
<dbReference type="PROSITE" id="PS51421">
    <property type="entry name" value="RAS"/>
    <property type="match status" value="2"/>
</dbReference>
<dbReference type="GO" id="GO:0003924">
    <property type="term" value="F:GTPase activity"/>
    <property type="evidence" value="ECO:0007669"/>
    <property type="project" value="InterPro"/>
</dbReference>
<evidence type="ECO:0000256" key="3">
    <source>
        <dbReference type="SAM" id="MobiDB-lite"/>
    </source>
</evidence>
<dbReference type="PANTHER" id="PTHR47977">
    <property type="entry name" value="RAS-RELATED PROTEIN RAB"/>
    <property type="match status" value="1"/>
</dbReference>
<keyword evidence="5" id="KW-1185">Reference proteome</keyword>
<dbReference type="EMBL" id="CCKQ01010645">
    <property type="protein sequence ID" value="CDW82178.1"/>
    <property type="molecule type" value="Genomic_DNA"/>
</dbReference>
<organism evidence="4 5">
    <name type="scientific">Stylonychia lemnae</name>
    <name type="common">Ciliate</name>
    <dbReference type="NCBI Taxonomy" id="5949"/>
    <lineage>
        <taxon>Eukaryota</taxon>
        <taxon>Sar</taxon>
        <taxon>Alveolata</taxon>
        <taxon>Ciliophora</taxon>
        <taxon>Intramacronucleata</taxon>
        <taxon>Spirotrichea</taxon>
        <taxon>Stichotrichia</taxon>
        <taxon>Sporadotrichida</taxon>
        <taxon>Oxytrichidae</taxon>
        <taxon>Stylonychinae</taxon>
        <taxon>Stylonychia</taxon>
    </lineage>
</organism>